<reference evidence="2" key="1">
    <citation type="submission" date="2013-09" db="EMBL/GenBank/DDBJ databases">
        <title>The Genome Sequence of Anopheles maculatus species B.</title>
        <authorList>
            <consortium name="The Broad Institute Genomics Platform"/>
            <person name="Neafsey D.E."/>
            <person name="Besansky N."/>
            <person name="Howell P."/>
            <person name="Walton C."/>
            <person name="Young S.K."/>
            <person name="Zeng Q."/>
            <person name="Gargeya S."/>
            <person name="Fitzgerald M."/>
            <person name="Haas B."/>
            <person name="Abouelleil A."/>
            <person name="Allen A.W."/>
            <person name="Alvarado L."/>
            <person name="Arachchi H.M."/>
            <person name="Berlin A.M."/>
            <person name="Chapman S.B."/>
            <person name="Gainer-Dewar J."/>
            <person name="Goldberg J."/>
            <person name="Griggs A."/>
            <person name="Gujja S."/>
            <person name="Hansen M."/>
            <person name="Howarth C."/>
            <person name="Imamovic A."/>
            <person name="Ireland A."/>
            <person name="Larimer J."/>
            <person name="McCowan C."/>
            <person name="Murphy C."/>
            <person name="Pearson M."/>
            <person name="Poon T.W."/>
            <person name="Priest M."/>
            <person name="Roberts A."/>
            <person name="Saif S."/>
            <person name="Shea T."/>
            <person name="Sisk P."/>
            <person name="Sykes S."/>
            <person name="Wortman J."/>
            <person name="Nusbaum C."/>
            <person name="Birren B."/>
        </authorList>
    </citation>
    <scope>NUCLEOTIDE SEQUENCE [LARGE SCALE GENOMIC DNA]</scope>
    <source>
        <strain evidence="2">maculatus3</strain>
    </source>
</reference>
<evidence type="ECO:0000313" key="2">
    <source>
        <dbReference type="Proteomes" id="UP000075901"/>
    </source>
</evidence>
<sequence>MVVVSCEEGTVPACFRTLWDSVWDHPSVTLEAVSCAWPCRRTTLYYWDCVGFVSSSVSSGGAGKGSRVYRLGRRPGTSSLREGNNNEHLKKTTTYKRQPYGRIMQVCKVVVSGFVSF</sequence>
<organism evidence="1 2">
    <name type="scientific">Anopheles maculatus</name>
    <dbReference type="NCBI Taxonomy" id="74869"/>
    <lineage>
        <taxon>Eukaryota</taxon>
        <taxon>Metazoa</taxon>
        <taxon>Ecdysozoa</taxon>
        <taxon>Arthropoda</taxon>
        <taxon>Hexapoda</taxon>
        <taxon>Insecta</taxon>
        <taxon>Pterygota</taxon>
        <taxon>Neoptera</taxon>
        <taxon>Endopterygota</taxon>
        <taxon>Diptera</taxon>
        <taxon>Nematocera</taxon>
        <taxon>Culicoidea</taxon>
        <taxon>Culicidae</taxon>
        <taxon>Anophelinae</taxon>
        <taxon>Anopheles</taxon>
        <taxon>Anopheles maculatus group</taxon>
    </lineage>
</organism>
<accession>A0A182SNR1</accession>
<reference evidence="1" key="2">
    <citation type="submission" date="2020-05" db="UniProtKB">
        <authorList>
            <consortium name="EnsemblMetazoa"/>
        </authorList>
    </citation>
    <scope>IDENTIFICATION</scope>
    <source>
        <strain evidence="1">maculatus3</strain>
    </source>
</reference>
<proteinExistence type="predicted"/>
<protein>
    <submittedName>
        <fullName evidence="1">Uncharacterized protein</fullName>
    </submittedName>
</protein>
<dbReference type="EnsemblMetazoa" id="AMAM010420-RA">
    <property type="protein sequence ID" value="AMAM010420-PA"/>
    <property type="gene ID" value="AMAM010420"/>
</dbReference>
<dbReference type="Proteomes" id="UP000075901">
    <property type="component" value="Unassembled WGS sequence"/>
</dbReference>
<keyword evidence="2" id="KW-1185">Reference proteome</keyword>
<dbReference type="AlphaFoldDB" id="A0A182SNR1"/>
<evidence type="ECO:0000313" key="1">
    <source>
        <dbReference type="EnsemblMetazoa" id="AMAM010420-PA"/>
    </source>
</evidence>
<name>A0A182SNR1_9DIPT</name>
<dbReference type="VEuPathDB" id="VectorBase:AMAM010420"/>